<accession>Q7XII1</accession>
<dbReference type="Proteomes" id="UP000000763">
    <property type="component" value="Chromosome 7"/>
</dbReference>
<protein>
    <submittedName>
        <fullName evidence="1">Uncharacterized protein</fullName>
    </submittedName>
</protein>
<dbReference type="EMBL" id="AP003981">
    <property type="protein sequence ID" value="BAC79691.1"/>
    <property type="molecule type" value="Genomic_DNA"/>
</dbReference>
<sequence>MAQRLSLRWMRMAGRQRWLKRRRSGACSRASSAWSRSGGCDTQNGRWSKEKWFGTVWREGNAENLEMTFTQSAMAMVVVSTAGGKVWGDGEAENLLPRFLRL</sequence>
<reference evidence="2" key="1">
    <citation type="journal article" date="2005" name="Nature">
        <title>The map-based sequence of the rice genome.</title>
        <authorList>
            <consortium name="International rice genome sequencing project (IRGSP)"/>
            <person name="Matsumoto T."/>
            <person name="Wu J."/>
            <person name="Kanamori H."/>
            <person name="Katayose Y."/>
            <person name="Fujisawa M."/>
            <person name="Namiki N."/>
            <person name="Mizuno H."/>
            <person name="Yamamoto K."/>
            <person name="Antonio B.A."/>
            <person name="Baba T."/>
            <person name="Sakata K."/>
            <person name="Nagamura Y."/>
            <person name="Aoki H."/>
            <person name="Arikawa K."/>
            <person name="Arita K."/>
            <person name="Bito T."/>
            <person name="Chiden Y."/>
            <person name="Fujitsuka N."/>
            <person name="Fukunaka R."/>
            <person name="Hamada M."/>
            <person name="Harada C."/>
            <person name="Hayashi A."/>
            <person name="Hijishita S."/>
            <person name="Honda M."/>
            <person name="Hosokawa S."/>
            <person name="Ichikawa Y."/>
            <person name="Idonuma A."/>
            <person name="Iijima M."/>
            <person name="Ikeda M."/>
            <person name="Ikeno M."/>
            <person name="Ito K."/>
            <person name="Ito S."/>
            <person name="Ito T."/>
            <person name="Ito Y."/>
            <person name="Ito Y."/>
            <person name="Iwabuchi A."/>
            <person name="Kamiya K."/>
            <person name="Karasawa W."/>
            <person name="Kurita K."/>
            <person name="Katagiri S."/>
            <person name="Kikuta A."/>
            <person name="Kobayashi H."/>
            <person name="Kobayashi N."/>
            <person name="Machita K."/>
            <person name="Maehara T."/>
            <person name="Masukawa M."/>
            <person name="Mizubayashi T."/>
            <person name="Mukai Y."/>
            <person name="Nagasaki H."/>
            <person name="Nagata Y."/>
            <person name="Naito S."/>
            <person name="Nakashima M."/>
            <person name="Nakama Y."/>
            <person name="Nakamichi Y."/>
            <person name="Nakamura M."/>
            <person name="Meguro A."/>
            <person name="Negishi M."/>
            <person name="Ohta I."/>
            <person name="Ohta T."/>
            <person name="Okamoto M."/>
            <person name="Ono N."/>
            <person name="Saji S."/>
            <person name="Sakaguchi M."/>
            <person name="Sakai K."/>
            <person name="Shibata M."/>
            <person name="Shimokawa T."/>
            <person name="Song J."/>
            <person name="Takazaki Y."/>
            <person name="Terasawa K."/>
            <person name="Tsugane M."/>
            <person name="Tsuji K."/>
            <person name="Ueda S."/>
            <person name="Waki K."/>
            <person name="Yamagata H."/>
            <person name="Yamamoto M."/>
            <person name="Yamamoto S."/>
            <person name="Yamane H."/>
            <person name="Yoshiki S."/>
            <person name="Yoshihara R."/>
            <person name="Yukawa K."/>
            <person name="Zhong H."/>
            <person name="Yano M."/>
            <person name="Yuan Q."/>
            <person name="Ouyang S."/>
            <person name="Liu J."/>
            <person name="Jones K.M."/>
            <person name="Gansberger K."/>
            <person name="Moffat K."/>
            <person name="Hill J."/>
            <person name="Bera J."/>
            <person name="Fadrosh D."/>
            <person name="Jin S."/>
            <person name="Johri S."/>
            <person name="Kim M."/>
            <person name="Overton L."/>
            <person name="Reardon M."/>
            <person name="Tsitrin T."/>
            <person name="Vuong H."/>
            <person name="Weaver B."/>
            <person name="Ciecko A."/>
            <person name="Tallon L."/>
            <person name="Jackson J."/>
            <person name="Pai G."/>
            <person name="Aken S.V."/>
            <person name="Utterback T."/>
            <person name="Reidmuller S."/>
            <person name="Feldblyum T."/>
            <person name="Hsiao J."/>
            <person name="Zismann V."/>
            <person name="Iobst S."/>
            <person name="de Vazeille A.R."/>
            <person name="Buell C.R."/>
            <person name="Ying K."/>
            <person name="Li Y."/>
            <person name="Lu T."/>
            <person name="Huang Y."/>
            <person name="Zhao Q."/>
            <person name="Feng Q."/>
            <person name="Zhang L."/>
            <person name="Zhu J."/>
            <person name="Weng Q."/>
            <person name="Mu J."/>
            <person name="Lu Y."/>
            <person name="Fan D."/>
            <person name="Liu Y."/>
            <person name="Guan J."/>
            <person name="Zhang Y."/>
            <person name="Yu S."/>
            <person name="Liu X."/>
            <person name="Zhang Y."/>
            <person name="Hong G."/>
            <person name="Han B."/>
            <person name="Choisne N."/>
            <person name="Demange N."/>
            <person name="Orjeda G."/>
            <person name="Samain S."/>
            <person name="Cattolico L."/>
            <person name="Pelletier E."/>
            <person name="Couloux A."/>
            <person name="Segurens B."/>
            <person name="Wincker P."/>
            <person name="D'Hont A."/>
            <person name="Scarpelli C."/>
            <person name="Weissenbach J."/>
            <person name="Salanoubat M."/>
            <person name="Quetier F."/>
            <person name="Yu Y."/>
            <person name="Kim H.R."/>
            <person name="Rambo T."/>
            <person name="Currie J."/>
            <person name="Collura K."/>
            <person name="Luo M."/>
            <person name="Yang T."/>
            <person name="Ammiraju J.S.S."/>
            <person name="Engler F."/>
            <person name="Soderlund C."/>
            <person name="Wing R.A."/>
            <person name="Palmer L.E."/>
            <person name="de la Bastide M."/>
            <person name="Spiegel L."/>
            <person name="Nascimento L."/>
            <person name="Zutavern T."/>
            <person name="O'Shaughnessy A."/>
            <person name="Dike S."/>
            <person name="Dedhia N."/>
            <person name="Preston R."/>
            <person name="Balija V."/>
            <person name="McCombie W.R."/>
            <person name="Chow T."/>
            <person name="Chen H."/>
            <person name="Chung M."/>
            <person name="Chen C."/>
            <person name="Shaw J."/>
            <person name="Wu H."/>
            <person name="Hsiao K."/>
            <person name="Chao Y."/>
            <person name="Chu M."/>
            <person name="Cheng C."/>
            <person name="Hour A."/>
            <person name="Lee P."/>
            <person name="Lin S."/>
            <person name="Lin Y."/>
            <person name="Liou J."/>
            <person name="Liu S."/>
            <person name="Hsing Y."/>
            <person name="Raghuvanshi S."/>
            <person name="Mohanty A."/>
            <person name="Bharti A.K."/>
            <person name="Gaur A."/>
            <person name="Gupta V."/>
            <person name="Kumar D."/>
            <person name="Ravi V."/>
            <person name="Vij S."/>
            <person name="Kapur A."/>
            <person name="Khurana P."/>
            <person name="Khurana P."/>
            <person name="Khurana J.P."/>
            <person name="Tyagi A.K."/>
            <person name="Gaikwad K."/>
            <person name="Singh A."/>
            <person name="Dalal V."/>
            <person name="Srivastava S."/>
            <person name="Dixit A."/>
            <person name="Pal A.K."/>
            <person name="Ghazi I.A."/>
            <person name="Yadav M."/>
            <person name="Pandit A."/>
            <person name="Bhargava A."/>
            <person name="Sureshbabu K."/>
            <person name="Batra K."/>
            <person name="Sharma T.R."/>
            <person name="Mohapatra T."/>
            <person name="Singh N.K."/>
            <person name="Messing J."/>
            <person name="Nelson A.B."/>
            <person name="Fuks G."/>
            <person name="Kavchok S."/>
            <person name="Keizer G."/>
            <person name="Linton E."/>
            <person name="Llaca V."/>
            <person name="Song R."/>
            <person name="Tanyolac B."/>
            <person name="Young S."/>
            <person name="Ho-Il K."/>
            <person name="Hahn J.H."/>
            <person name="Sangsakoo G."/>
            <person name="Vanavichit A."/>
            <person name="de Mattos Luiz.A.T."/>
            <person name="Zimmer P.D."/>
            <person name="Malone G."/>
            <person name="Dellagostin O."/>
            <person name="de Oliveira A.C."/>
            <person name="Bevan M."/>
            <person name="Bancroft I."/>
            <person name="Minx P."/>
            <person name="Cordum H."/>
            <person name="Wilson R."/>
            <person name="Cheng Z."/>
            <person name="Jin W."/>
            <person name="Jiang J."/>
            <person name="Leong S.A."/>
            <person name="Iwama H."/>
            <person name="Gojobori T."/>
            <person name="Itoh T."/>
            <person name="Niimura Y."/>
            <person name="Fujii Y."/>
            <person name="Habara T."/>
            <person name="Sakai H."/>
            <person name="Sato Y."/>
            <person name="Wilson G."/>
            <person name="Kumar K."/>
            <person name="McCouch S."/>
            <person name="Juretic N."/>
            <person name="Hoen D."/>
            <person name="Wright S."/>
            <person name="Bruskiewich R."/>
            <person name="Bureau T."/>
            <person name="Miyao A."/>
            <person name="Hirochika H."/>
            <person name="Nishikawa T."/>
            <person name="Kadowaki K."/>
            <person name="Sugiura M."/>
            <person name="Burr B."/>
            <person name="Sasaki T."/>
        </authorList>
    </citation>
    <scope>NUCLEOTIDE SEQUENCE [LARGE SCALE GENOMIC DNA]</scope>
    <source>
        <strain evidence="2">cv. Nipponbare</strain>
    </source>
</reference>
<reference evidence="2" key="2">
    <citation type="journal article" date="2008" name="Nucleic Acids Res.">
        <title>The rice annotation project database (RAP-DB): 2008 update.</title>
        <authorList>
            <consortium name="The rice annotation project (RAP)"/>
        </authorList>
    </citation>
    <scope>GENOME REANNOTATION</scope>
    <source>
        <strain evidence="2">cv. Nipponbare</strain>
    </source>
</reference>
<name>Q7XII1_ORYSJ</name>
<evidence type="ECO:0000313" key="1">
    <source>
        <dbReference type="EMBL" id="BAC79691.1"/>
    </source>
</evidence>
<proteinExistence type="predicted"/>
<organism evidence="1 2">
    <name type="scientific">Oryza sativa subsp. japonica</name>
    <name type="common">Rice</name>
    <dbReference type="NCBI Taxonomy" id="39947"/>
    <lineage>
        <taxon>Eukaryota</taxon>
        <taxon>Viridiplantae</taxon>
        <taxon>Streptophyta</taxon>
        <taxon>Embryophyta</taxon>
        <taxon>Tracheophyta</taxon>
        <taxon>Spermatophyta</taxon>
        <taxon>Magnoliopsida</taxon>
        <taxon>Liliopsida</taxon>
        <taxon>Poales</taxon>
        <taxon>Poaceae</taxon>
        <taxon>BOP clade</taxon>
        <taxon>Oryzoideae</taxon>
        <taxon>Oryzeae</taxon>
        <taxon>Oryzinae</taxon>
        <taxon>Oryza</taxon>
        <taxon>Oryza sativa</taxon>
    </lineage>
</organism>
<gene>
    <name evidence="1" type="primary">OJ1019_E02.15</name>
</gene>
<evidence type="ECO:0000313" key="2">
    <source>
        <dbReference type="Proteomes" id="UP000000763"/>
    </source>
</evidence>
<dbReference type="AlphaFoldDB" id="Q7XII1"/>